<dbReference type="Pfam" id="PF23552">
    <property type="entry name" value="ParB_C"/>
    <property type="match status" value="1"/>
</dbReference>
<dbReference type="InterPro" id="IPR041468">
    <property type="entry name" value="HTH_ParB/Spo0J"/>
</dbReference>
<dbReference type="InterPro" id="IPR003115">
    <property type="entry name" value="ParB_N"/>
</dbReference>
<dbReference type="SUPFAM" id="SSF110849">
    <property type="entry name" value="ParB/Sulfiredoxin"/>
    <property type="match status" value="1"/>
</dbReference>
<feature type="domain" description="ParB-like N-terminal" evidence="4">
    <location>
        <begin position="27"/>
        <end position="116"/>
    </location>
</feature>
<name>A0ABM8HNG2_9BACT</name>
<gene>
    <name evidence="5" type="ORF">DESUT3_00180</name>
</gene>
<accession>A0ABM8HNG2</accession>
<dbReference type="InterPro" id="IPR050336">
    <property type="entry name" value="Chromosome_partition/occlusion"/>
</dbReference>
<evidence type="ECO:0000256" key="3">
    <source>
        <dbReference type="ARBA" id="ARBA00023125"/>
    </source>
</evidence>
<dbReference type="CDD" id="cd16393">
    <property type="entry name" value="SPO0J_N"/>
    <property type="match status" value="1"/>
</dbReference>
<organism evidence="5 6">
    <name type="scientific">Desulfuromonas versatilis</name>
    <dbReference type="NCBI Taxonomy" id="2802975"/>
    <lineage>
        <taxon>Bacteria</taxon>
        <taxon>Pseudomonadati</taxon>
        <taxon>Thermodesulfobacteriota</taxon>
        <taxon>Desulfuromonadia</taxon>
        <taxon>Desulfuromonadales</taxon>
        <taxon>Desulfuromonadaceae</taxon>
        <taxon>Desulfuromonas</taxon>
    </lineage>
</organism>
<evidence type="ECO:0000256" key="2">
    <source>
        <dbReference type="ARBA" id="ARBA00022829"/>
    </source>
</evidence>
<evidence type="ECO:0000256" key="1">
    <source>
        <dbReference type="ARBA" id="ARBA00006295"/>
    </source>
</evidence>
<dbReference type="Pfam" id="PF02195">
    <property type="entry name" value="ParB_N"/>
    <property type="match status" value="1"/>
</dbReference>
<dbReference type="Pfam" id="PF17762">
    <property type="entry name" value="HTH_ParB"/>
    <property type="match status" value="1"/>
</dbReference>
<dbReference type="SUPFAM" id="SSF109709">
    <property type="entry name" value="KorB DNA-binding domain-like"/>
    <property type="match status" value="1"/>
</dbReference>
<dbReference type="InterPro" id="IPR036086">
    <property type="entry name" value="ParB/Sulfiredoxin_sf"/>
</dbReference>
<dbReference type="SMART" id="SM00470">
    <property type="entry name" value="ParB"/>
    <property type="match status" value="1"/>
</dbReference>
<dbReference type="PANTHER" id="PTHR33375:SF1">
    <property type="entry name" value="CHROMOSOME-PARTITIONING PROTEIN PARB-RELATED"/>
    <property type="match status" value="1"/>
</dbReference>
<dbReference type="PANTHER" id="PTHR33375">
    <property type="entry name" value="CHROMOSOME-PARTITIONING PROTEIN PARB-RELATED"/>
    <property type="match status" value="1"/>
</dbReference>
<evidence type="ECO:0000313" key="5">
    <source>
        <dbReference type="EMBL" id="BCR02949.1"/>
    </source>
</evidence>
<proteinExistence type="inferred from homology"/>
<sequence length="283" mass="31743">MAKRPALGKGIGALLNSATQEGGRKYFLCPIEELRPHHNQPRKTFNDEKMAELVASVKEKGIIQPLVVRQTASHYQIIAGERRWRAAQKAGLREVPVVIQDVSEDWALEMALIENIQREDLNPIEEAEAYRNLMDGFDFSQEEVARRVGKDRSTVSNTLRLLRLPQQVREEVLVGRISMGHARALLSLEVDEDILEASQRVVEKQLSVRETEALVKKIKSFGAPKKSPAKKELDPELVHLAGEMKRALGTQVKIVPKAKGGKIEISFYSAQDLDRLLEVLGIS</sequence>
<keyword evidence="3" id="KW-0238">DNA-binding</keyword>
<reference evidence="5 6" key="1">
    <citation type="journal article" date="2016" name="C (Basel)">
        <title>Selective Growth of and Electricity Production by Marine Exoelectrogenic Bacteria in Self-Aggregated Hydrogel of Microbially Reduced Graphene Oxide.</title>
        <authorList>
            <person name="Yoshida N."/>
            <person name="Goto Y."/>
            <person name="Miyata Y."/>
        </authorList>
    </citation>
    <scope>NUCLEOTIDE SEQUENCE [LARGE SCALE GENOMIC DNA]</scope>
    <source>
        <strain evidence="5 6">NIT-T3</strain>
    </source>
</reference>
<keyword evidence="6" id="KW-1185">Reference proteome</keyword>
<dbReference type="RefSeq" id="WP_221250437.1">
    <property type="nucleotide sequence ID" value="NZ_AP024355.1"/>
</dbReference>
<dbReference type="EMBL" id="AP024355">
    <property type="protein sequence ID" value="BCR02949.1"/>
    <property type="molecule type" value="Genomic_DNA"/>
</dbReference>
<dbReference type="NCBIfam" id="TIGR00180">
    <property type="entry name" value="parB_part"/>
    <property type="match status" value="1"/>
</dbReference>
<dbReference type="InterPro" id="IPR004437">
    <property type="entry name" value="ParB/RepB/Spo0J"/>
</dbReference>
<reference evidence="5 6" key="2">
    <citation type="journal article" date="2021" name="Int. J. Syst. Evol. Microbiol.">
        <title>Isolation and Polyphasic Characterization of Desulfuromonas versatilis sp. Nov., an Electrogenic Bacteria Capable of Versatile Metabolism Isolated from a Graphene Oxide-Reducing Enrichment Culture.</title>
        <authorList>
            <person name="Xie L."/>
            <person name="Yoshida N."/>
            <person name="Ishii S."/>
            <person name="Meng L."/>
        </authorList>
    </citation>
    <scope>NUCLEOTIDE SEQUENCE [LARGE SCALE GENOMIC DNA]</scope>
    <source>
        <strain evidence="5 6">NIT-T3</strain>
    </source>
</reference>
<keyword evidence="2" id="KW-0159">Chromosome partition</keyword>
<evidence type="ECO:0000259" key="4">
    <source>
        <dbReference type="SMART" id="SM00470"/>
    </source>
</evidence>
<dbReference type="Gene3D" id="3.90.1530.30">
    <property type="match status" value="1"/>
</dbReference>
<dbReference type="InterPro" id="IPR057240">
    <property type="entry name" value="ParB_dimer_C"/>
</dbReference>
<dbReference type="Gene3D" id="1.10.10.2830">
    <property type="match status" value="1"/>
</dbReference>
<dbReference type="Proteomes" id="UP001319827">
    <property type="component" value="Chromosome"/>
</dbReference>
<evidence type="ECO:0000313" key="6">
    <source>
        <dbReference type="Proteomes" id="UP001319827"/>
    </source>
</evidence>
<protein>
    <submittedName>
        <fullName evidence="5">Chromosome partitioning protein ParB</fullName>
    </submittedName>
</protein>
<comment type="similarity">
    <text evidence="1">Belongs to the ParB family.</text>
</comment>